<name>A0A2S3IV95_9POAL</name>
<dbReference type="EMBL" id="CM008054">
    <property type="protein sequence ID" value="PAN51948.2"/>
    <property type="molecule type" value="Genomic_DNA"/>
</dbReference>
<evidence type="ECO:0000256" key="1">
    <source>
        <dbReference type="SAM" id="MobiDB-lite"/>
    </source>
</evidence>
<dbReference type="AlphaFoldDB" id="A0A2S3IV95"/>
<protein>
    <submittedName>
        <fullName evidence="2">Uncharacterized protein</fullName>
    </submittedName>
</protein>
<organism evidence="2">
    <name type="scientific">Panicum hallii</name>
    <dbReference type="NCBI Taxonomy" id="206008"/>
    <lineage>
        <taxon>Eukaryota</taxon>
        <taxon>Viridiplantae</taxon>
        <taxon>Streptophyta</taxon>
        <taxon>Embryophyta</taxon>
        <taxon>Tracheophyta</taxon>
        <taxon>Spermatophyta</taxon>
        <taxon>Magnoliopsida</taxon>
        <taxon>Liliopsida</taxon>
        <taxon>Poales</taxon>
        <taxon>Poaceae</taxon>
        <taxon>PACMAD clade</taxon>
        <taxon>Panicoideae</taxon>
        <taxon>Panicodae</taxon>
        <taxon>Paniceae</taxon>
        <taxon>Panicinae</taxon>
        <taxon>Panicum</taxon>
        <taxon>Panicum sect. Panicum</taxon>
    </lineage>
</organism>
<gene>
    <name evidence="2" type="ORF">PAHAL_9G604300</name>
</gene>
<reference evidence="2" key="1">
    <citation type="submission" date="2018-04" db="EMBL/GenBank/DDBJ databases">
        <title>WGS assembly of Panicum hallii.</title>
        <authorList>
            <person name="Lovell J."/>
            <person name="Jenkins J."/>
            <person name="Lowry D."/>
            <person name="Mamidi S."/>
            <person name="Sreedasyam A."/>
            <person name="Weng X."/>
            <person name="Barry K."/>
            <person name="Bonette J."/>
            <person name="Campitelli B."/>
            <person name="Daum C."/>
            <person name="Gordon S."/>
            <person name="Gould B."/>
            <person name="Lipzen A."/>
            <person name="Macqueen A."/>
            <person name="Palacio-Mejia J."/>
            <person name="Plott C."/>
            <person name="Shakirov E."/>
            <person name="Shu S."/>
            <person name="Yoshinaga Y."/>
            <person name="Zane M."/>
            <person name="Rokhsar D."/>
            <person name="Grimwood J."/>
            <person name="Schmutz J."/>
            <person name="Juenger T."/>
        </authorList>
    </citation>
    <scope>NUCLEOTIDE SEQUENCE [LARGE SCALE GENOMIC DNA]</scope>
    <source>
        <strain evidence="2">FIL2</strain>
    </source>
</reference>
<proteinExistence type="predicted"/>
<feature type="compositionally biased region" description="Pro residues" evidence="1">
    <location>
        <begin position="34"/>
        <end position="43"/>
    </location>
</feature>
<dbReference type="Proteomes" id="UP000243499">
    <property type="component" value="Chromosome 9"/>
</dbReference>
<feature type="region of interest" description="Disordered" evidence="1">
    <location>
        <begin position="1"/>
        <end position="145"/>
    </location>
</feature>
<feature type="compositionally biased region" description="Basic and acidic residues" evidence="1">
    <location>
        <begin position="16"/>
        <end position="26"/>
    </location>
</feature>
<evidence type="ECO:0000313" key="2">
    <source>
        <dbReference type="EMBL" id="PAN51948.2"/>
    </source>
</evidence>
<accession>A0A2S3IV95</accession>
<dbReference type="Gramene" id="PAN51948">
    <property type="protein sequence ID" value="PAN51948"/>
    <property type="gene ID" value="PAHAL_9G604300"/>
</dbReference>
<sequence>MPRRFHRLISPPAGRQGEHGRPVPEPRRRRPSPRRQPPPPPQLTPRRESCDPHLTGARPTRRALDHPPRSPRRTQQQAITCAAPAALLSSPPPGRRAGRSERLQAGVASRRVLPLLGTNGNPSPPSRPSSAGRGPAPPPSRFLVSIPSAARPAPEPTHLSSRFPTRAARSAPAALCPRTQKSLFGRLARVFFCVFRAMSYPLVPA</sequence>